<name>A0A6A6PCZ8_9PEZI</name>
<dbReference type="SUPFAM" id="SSF54637">
    <property type="entry name" value="Thioesterase/thiol ester dehydrase-isomerase"/>
    <property type="match status" value="1"/>
</dbReference>
<dbReference type="PANTHER" id="PTHR47260:SF3">
    <property type="entry name" value="THIOESTERASE FAMILY PROTEIN (AFU_ORTHOLOGUE AFUA_7G03960)"/>
    <property type="match status" value="1"/>
</dbReference>
<dbReference type="EMBL" id="MU001670">
    <property type="protein sequence ID" value="KAF2461828.1"/>
    <property type="molecule type" value="Genomic_DNA"/>
</dbReference>
<feature type="domain" description="Thioesterase" evidence="1">
    <location>
        <begin position="95"/>
        <end position="187"/>
    </location>
</feature>
<evidence type="ECO:0000313" key="3">
    <source>
        <dbReference type="Proteomes" id="UP000799766"/>
    </source>
</evidence>
<protein>
    <submittedName>
        <fullName evidence="2">HotDog domain-containing protein</fullName>
    </submittedName>
</protein>
<sequence length="201" mass="22117">MPPPTCPDEEYFRAIPWCAAVLSSPSTYPEPFPSREYKPATTEDALFGTTLRTSKTIAALLGIRQRRRPADTSDEAVLVALAALGSGLNGFPHMCHGGAVATLLDEVTGAVVGINQEQEKKRLKEGVVSAAERWWTAGSFVTAYLNVKYKRPVRTPQVVLLEARLVDRGERKCKIETQVRDKDGTVLAESDGMFVRLKEKL</sequence>
<dbReference type="InterPro" id="IPR029069">
    <property type="entry name" value="HotDog_dom_sf"/>
</dbReference>
<dbReference type="OrthoDB" id="506431at2759"/>
<dbReference type="CDD" id="cd03443">
    <property type="entry name" value="PaaI_thioesterase"/>
    <property type="match status" value="1"/>
</dbReference>
<organism evidence="2 3">
    <name type="scientific">Lineolata rhizophorae</name>
    <dbReference type="NCBI Taxonomy" id="578093"/>
    <lineage>
        <taxon>Eukaryota</taxon>
        <taxon>Fungi</taxon>
        <taxon>Dikarya</taxon>
        <taxon>Ascomycota</taxon>
        <taxon>Pezizomycotina</taxon>
        <taxon>Dothideomycetes</taxon>
        <taxon>Dothideomycetes incertae sedis</taxon>
        <taxon>Lineolatales</taxon>
        <taxon>Lineolataceae</taxon>
        <taxon>Lineolata</taxon>
    </lineage>
</organism>
<dbReference type="InterPro" id="IPR052061">
    <property type="entry name" value="PTE-AB_protein"/>
</dbReference>
<evidence type="ECO:0000259" key="1">
    <source>
        <dbReference type="Pfam" id="PF03061"/>
    </source>
</evidence>
<dbReference type="AlphaFoldDB" id="A0A6A6PCZ8"/>
<gene>
    <name evidence="2" type="ORF">BDY21DRAFT_1721</name>
</gene>
<reference evidence="2" key="1">
    <citation type="journal article" date="2020" name="Stud. Mycol.">
        <title>101 Dothideomycetes genomes: a test case for predicting lifestyles and emergence of pathogens.</title>
        <authorList>
            <person name="Haridas S."/>
            <person name="Albert R."/>
            <person name="Binder M."/>
            <person name="Bloem J."/>
            <person name="Labutti K."/>
            <person name="Salamov A."/>
            <person name="Andreopoulos B."/>
            <person name="Baker S."/>
            <person name="Barry K."/>
            <person name="Bills G."/>
            <person name="Bluhm B."/>
            <person name="Cannon C."/>
            <person name="Castanera R."/>
            <person name="Culley D."/>
            <person name="Daum C."/>
            <person name="Ezra D."/>
            <person name="Gonzalez J."/>
            <person name="Henrissat B."/>
            <person name="Kuo A."/>
            <person name="Liang C."/>
            <person name="Lipzen A."/>
            <person name="Lutzoni F."/>
            <person name="Magnuson J."/>
            <person name="Mondo S."/>
            <person name="Nolan M."/>
            <person name="Ohm R."/>
            <person name="Pangilinan J."/>
            <person name="Park H.-J."/>
            <person name="Ramirez L."/>
            <person name="Alfaro M."/>
            <person name="Sun H."/>
            <person name="Tritt A."/>
            <person name="Yoshinaga Y."/>
            <person name="Zwiers L.-H."/>
            <person name="Turgeon B."/>
            <person name="Goodwin S."/>
            <person name="Spatafora J."/>
            <person name="Crous P."/>
            <person name="Grigoriev I."/>
        </authorList>
    </citation>
    <scope>NUCLEOTIDE SEQUENCE</scope>
    <source>
        <strain evidence="2">ATCC 16933</strain>
    </source>
</reference>
<dbReference type="Gene3D" id="3.10.129.10">
    <property type="entry name" value="Hotdog Thioesterase"/>
    <property type="match status" value="1"/>
</dbReference>
<accession>A0A6A6PCZ8</accession>
<proteinExistence type="predicted"/>
<dbReference type="PANTHER" id="PTHR47260">
    <property type="entry name" value="UPF0644 PROTEIN PB2B4.06"/>
    <property type="match status" value="1"/>
</dbReference>
<keyword evidence="3" id="KW-1185">Reference proteome</keyword>
<dbReference type="InterPro" id="IPR006683">
    <property type="entry name" value="Thioestr_dom"/>
</dbReference>
<evidence type="ECO:0000313" key="2">
    <source>
        <dbReference type="EMBL" id="KAF2461828.1"/>
    </source>
</evidence>
<dbReference type="Proteomes" id="UP000799766">
    <property type="component" value="Unassembled WGS sequence"/>
</dbReference>
<dbReference type="Pfam" id="PF03061">
    <property type="entry name" value="4HBT"/>
    <property type="match status" value="1"/>
</dbReference>